<keyword evidence="1" id="KW-0812">Transmembrane</keyword>
<reference evidence="2 3" key="1">
    <citation type="submission" date="2024-09" db="EMBL/GenBank/DDBJ databases">
        <authorList>
            <person name="Sun Q."/>
            <person name="Mori K."/>
        </authorList>
    </citation>
    <scope>NUCLEOTIDE SEQUENCE [LARGE SCALE GENOMIC DNA]</scope>
    <source>
        <strain evidence="2 3">CECT 8460</strain>
    </source>
</reference>
<dbReference type="EMBL" id="JBHMFB010000029">
    <property type="protein sequence ID" value="MFB9090069.1"/>
    <property type="molecule type" value="Genomic_DNA"/>
</dbReference>
<proteinExistence type="predicted"/>
<accession>A0ABV5GG11</accession>
<keyword evidence="3" id="KW-1185">Reference proteome</keyword>
<sequence>MLKIGITGHRNLVNTKDVKDRISLFFDYYKNLDDELIAITSLAIGADTIFAQVAQSKNIPLRIILPFENEEFKKDFHESDLKTLEDFLKNNNYESVFNLKGNHPVERNNSYLETGKFIVDESDIILAVWDGKPSNGIGGTGDIVEYAMSKKKQVNIINGQKNIKSFKEIEKDEVKSTFEKLDDEAKIYKKKRFELAWFGGIISGLLAVFCFAIALTLPIEESNKFYLSIGEALFLTISFILLAVYAKKWKKVFLDKRRGAEYLRLLIWYKDSGIPIPVLEKIDYSPSQEILDIESKLTSNLTRVENLSNAKRITWSLAQEQINYHLSRVSLFHKRNENIEKALTSIKYIFFMNVALILFIESLHFFHIHFDITILKFLWIILPPIYAAFEGVKYFSEWKRNIVISNKTINALEEIKKKVLKCNNESDFEIVSKELRNTLEIENSDWAIRYDEKEMEAKL</sequence>
<comment type="caution">
    <text evidence="2">The sequence shown here is derived from an EMBL/GenBank/DDBJ whole genome shotgun (WGS) entry which is preliminary data.</text>
</comment>
<evidence type="ECO:0000313" key="2">
    <source>
        <dbReference type="EMBL" id="MFB9090069.1"/>
    </source>
</evidence>
<evidence type="ECO:0008006" key="4">
    <source>
        <dbReference type="Google" id="ProtNLM"/>
    </source>
</evidence>
<name>A0ABV5GG11_9FLAO</name>
<keyword evidence="1" id="KW-0472">Membrane</keyword>
<gene>
    <name evidence="2" type="ORF">ACFFUU_10695</name>
</gene>
<feature type="transmembrane region" description="Helical" evidence="1">
    <location>
        <begin position="225"/>
        <end position="246"/>
    </location>
</feature>
<dbReference type="Gene3D" id="3.40.50.450">
    <property type="match status" value="1"/>
</dbReference>
<dbReference type="RefSeq" id="WP_290285057.1">
    <property type="nucleotide sequence ID" value="NZ_JAUFQN010000019.1"/>
</dbReference>
<dbReference type="Proteomes" id="UP001589576">
    <property type="component" value="Unassembled WGS sequence"/>
</dbReference>
<feature type="transmembrane region" description="Helical" evidence="1">
    <location>
        <begin position="348"/>
        <end position="366"/>
    </location>
</feature>
<dbReference type="SUPFAM" id="SSF102405">
    <property type="entry name" value="MCP/YpsA-like"/>
    <property type="match status" value="1"/>
</dbReference>
<protein>
    <recommendedName>
        <fullName evidence="4">SMODS and SLOG-associating 2TM effector domain-containing protein</fullName>
    </recommendedName>
</protein>
<keyword evidence="1" id="KW-1133">Transmembrane helix</keyword>
<evidence type="ECO:0000313" key="3">
    <source>
        <dbReference type="Proteomes" id="UP001589576"/>
    </source>
</evidence>
<evidence type="ECO:0000256" key="1">
    <source>
        <dbReference type="SAM" id="Phobius"/>
    </source>
</evidence>
<organism evidence="2 3">
    <name type="scientific">Flavobacterium paronense</name>
    <dbReference type="NCBI Taxonomy" id="1392775"/>
    <lineage>
        <taxon>Bacteria</taxon>
        <taxon>Pseudomonadati</taxon>
        <taxon>Bacteroidota</taxon>
        <taxon>Flavobacteriia</taxon>
        <taxon>Flavobacteriales</taxon>
        <taxon>Flavobacteriaceae</taxon>
        <taxon>Flavobacterium</taxon>
    </lineage>
</organism>
<feature type="transmembrane region" description="Helical" evidence="1">
    <location>
        <begin position="372"/>
        <end position="389"/>
    </location>
</feature>
<feature type="transmembrane region" description="Helical" evidence="1">
    <location>
        <begin position="195"/>
        <end position="219"/>
    </location>
</feature>